<organism evidence="3 4">
    <name type="scientific">Mycetocola lacteus</name>
    <dbReference type="NCBI Taxonomy" id="76637"/>
    <lineage>
        <taxon>Bacteria</taxon>
        <taxon>Bacillati</taxon>
        <taxon>Actinomycetota</taxon>
        <taxon>Actinomycetes</taxon>
        <taxon>Micrococcales</taxon>
        <taxon>Microbacteriaceae</taxon>
        <taxon>Mycetocola</taxon>
    </lineage>
</organism>
<dbReference type="Proteomes" id="UP000269438">
    <property type="component" value="Unassembled WGS sequence"/>
</dbReference>
<feature type="region of interest" description="Disordered" evidence="1">
    <location>
        <begin position="959"/>
        <end position="1124"/>
    </location>
</feature>
<proteinExistence type="predicted"/>
<keyword evidence="2" id="KW-0812">Transmembrane</keyword>
<dbReference type="Pfam" id="PF13641">
    <property type="entry name" value="Glyco_tranf_2_3"/>
    <property type="match status" value="1"/>
</dbReference>
<dbReference type="SUPFAM" id="SSF53448">
    <property type="entry name" value="Nucleotide-diphospho-sugar transferases"/>
    <property type="match status" value="1"/>
</dbReference>
<feature type="transmembrane region" description="Helical" evidence="2">
    <location>
        <begin position="467"/>
        <end position="487"/>
    </location>
</feature>
<gene>
    <name evidence="3" type="ORF">D9V34_14745</name>
</gene>
<feature type="transmembrane region" description="Helical" evidence="2">
    <location>
        <begin position="281"/>
        <end position="308"/>
    </location>
</feature>
<evidence type="ECO:0000313" key="3">
    <source>
        <dbReference type="EMBL" id="RLP79805.1"/>
    </source>
</evidence>
<dbReference type="InterPro" id="IPR050834">
    <property type="entry name" value="Glycosyltransf_2"/>
</dbReference>
<feature type="compositionally biased region" description="Low complexity" evidence="1">
    <location>
        <begin position="1026"/>
        <end position="1054"/>
    </location>
</feature>
<reference evidence="3 4" key="1">
    <citation type="submission" date="2018-10" db="EMBL/GenBank/DDBJ databases">
        <authorList>
            <person name="Li J."/>
        </authorList>
    </citation>
    <scope>NUCLEOTIDE SEQUENCE [LARGE SCALE GENOMIC DNA]</scope>
    <source>
        <strain evidence="3 4">JCM 11654</strain>
    </source>
</reference>
<dbReference type="InterPro" id="IPR029044">
    <property type="entry name" value="Nucleotide-diphossugar_trans"/>
</dbReference>
<comment type="caution">
    <text evidence="3">The sequence shown here is derived from an EMBL/GenBank/DDBJ whole genome shotgun (WGS) entry which is preliminary data.</text>
</comment>
<feature type="transmembrane region" description="Helical" evidence="2">
    <location>
        <begin position="314"/>
        <end position="333"/>
    </location>
</feature>
<protein>
    <recommendedName>
        <fullName evidence="5">Glycosyltransferase</fullName>
    </recommendedName>
</protein>
<feature type="transmembrane region" description="Helical" evidence="2">
    <location>
        <begin position="688"/>
        <end position="709"/>
    </location>
</feature>
<feature type="compositionally biased region" description="Acidic residues" evidence="1">
    <location>
        <begin position="1115"/>
        <end position="1124"/>
    </location>
</feature>
<feature type="transmembrane region" description="Helical" evidence="2">
    <location>
        <begin position="745"/>
        <end position="767"/>
    </location>
</feature>
<feature type="transmembrane region" description="Helical" evidence="2">
    <location>
        <begin position="549"/>
        <end position="574"/>
    </location>
</feature>
<accession>A0A3L7AIK6</accession>
<dbReference type="PANTHER" id="PTHR43685:SF3">
    <property type="entry name" value="SLR2126 PROTEIN"/>
    <property type="match status" value="1"/>
</dbReference>
<keyword evidence="4" id="KW-1185">Reference proteome</keyword>
<dbReference type="EMBL" id="RCUY01000014">
    <property type="protein sequence ID" value="RLP79805.1"/>
    <property type="molecule type" value="Genomic_DNA"/>
</dbReference>
<evidence type="ECO:0008006" key="5">
    <source>
        <dbReference type="Google" id="ProtNLM"/>
    </source>
</evidence>
<evidence type="ECO:0000313" key="4">
    <source>
        <dbReference type="Proteomes" id="UP000269438"/>
    </source>
</evidence>
<feature type="compositionally biased region" description="Basic and acidic residues" evidence="1">
    <location>
        <begin position="1073"/>
        <end position="1084"/>
    </location>
</feature>
<evidence type="ECO:0000256" key="1">
    <source>
        <dbReference type="SAM" id="MobiDB-lite"/>
    </source>
</evidence>
<keyword evidence="2" id="KW-0472">Membrane</keyword>
<sequence>MARRGSESRCSPGQHSLEEMSPRVTAIIVVQDGSRDAVHLRATLHALEAQTRRPDHVVAVSLASPPAVIELLQGAAIQQIVQLRENMGFGEAVRAGIRASADVLAATGAADVDGDAYWLLAQDTAPEPGALAALVGALEVSPSVGIVGPKLLDWDRGETIISYGESMTPLGAAVTLVANELDQGQHDAVSDVLGVAAPAMLVRARVWDEVSGIDPALHQADDGLDLSVRVRLAEHRVSLEPSARVRWAGDGVAGPNRSRRGAVVRRQAYVSRAAQLHRRMVYANAAVVWLHWLSLLPLALVRAVWRLITKQPELITSEIGAALAVAFGFGRISRARQRLRASKRVGWAQLAPLRISVGEVTRRSRLRREAGAVTVVVERSDLRFISGGGGWLVTASALLSAVLFFRFIDVQALAGGGLLPLSNTVGELWGNTGFAWRDQGLGVISAADPFAVVLAFLGTLTFWNPSFSIVLLYLLALPLATLGAWFAATRLTERSGYRLFVAALWTLAPSLLGSLAAGEIGAVIVHLLLPWLFYTASVFRRSWAATAVAAMLAAVILACAPSLSIAFALIWVVLLVTAGRYIPRVIWMLIPALTLFAPLIWQQGIRAGNWWALLADPGSVLTAYPVTEGWKIALGMPAYGNSGWPGLISSLGIGGVAAEWALPVLLAPLLLLAIIALFFRGTLRVSGLLLIALLGLTTAALSSHLLVTLSGPNTVAIWPAPALSLYWLGLVGAAAVGLDAMRRRGMIPALVVGVLAIVVAGPMIAIFPTGHSPVQASDGRTLPAYVTAAASQDPSQGTLLIRPERADAISATLIRGGGTSLDSRSTRANTRTALTEDDNRVADLAGNLISASGLDVAKTLTDLRVRFVLLAPASPGLDPADAAGAEQTLNRAVAALETEGALGRVGPTDQGILWRFDGQIPPAAEAPTTWATPVVGFLTGLVFIVALLLAVPTAASRRMAEATPRTIGHAVPRSGGGRRAAGRRGNHREVEGSKRARRRAERVAEKEAEAALAAEVEAHAPDVSEPEAPVTAPEAESAPAWPEPTDAEAIARTAEAAHDAELAQASEPAPVPETDREATEREGQIPDAGAAPIATPEEAPAAEPTIIVTGSAPEALDDDSKEQK</sequence>
<feature type="transmembrane region" description="Helical" evidence="2">
    <location>
        <begin position="715"/>
        <end position="738"/>
    </location>
</feature>
<feature type="compositionally biased region" description="Low complexity" evidence="1">
    <location>
        <begin position="1090"/>
        <end position="1107"/>
    </location>
</feature>
<evidence type="ECO:0000256" key="2">
    <source>
        <dbReference type="SAM" id="Phobius"/>
    </source>
</evidence>
<feature type="transmembrane region" description="Helical" evidence="2">
    <location>
        <begin position="581"/>
        <end position="601"/>
    </location>
</feature>
<keyword evidence="2" id="KW-1133">Transmembrane helix</keyword>
<dbReference type="PANTHER" id="PTHR43685">
    <property type="entry name" value="GLYCOSYLTRANSFERASE"/>
    <property type="match status" value="1"/>
</dbReference>
<name>A0A3L7AIK6_9MICO</name>
<dbReference type="Gene3D" id="3.90.550.10">
    <property type="entry name" value="Spore Coat Polysaccharide Biosynthesis Protein SpsA, Chain A"/>
    <property type="match status" value="1"/>
</dbReference>
<feature type="transmembrane region" description="Helical" evidence="2">
    <location>
        <begin position="499"/>
        <end position="529"/>
    </location>
</feature>
<dbReference type="OrthoDB" id="3734530at2"/>
<feature type="transmembrane region" description="Helical" evidence="2">
    <location>
        <begin position="930"/>
        <end position="951"/>
    </location>
</feature>
<feature type="transmembrane region" description="Helical" evidence="2">
    <location>
        <begin position="660"/>
        <end position="679"/>
    </location>
</feature>
<dbReference type="AlphaFoldDB" id="A0A3L7AIK6"/>